<evidence type="ECO:0000313" key="2">
    <source>
        <dbReference type="EMBL" id="EOH96638.1"/>
    </source>
</evidence>
<reference evidence="2 4" key="1">
    <citation type="submission" date="2013-02" db="EMBL/GenBank/DDBJ databases">
        <title>The Genome Sequence of Enterococcus haemoperoxidus BAA-382.</title>
        <authorList>
            <consortium name="The Broad Institute Genome Sequencing Platform"/>
            <consortium name="The Broad Institute Genome Sequencing Center for Infectious Disease"/>
            <person name="Earl A.M."/>
            <person name="Gilmore M.S."/>
            <person name="Lebreton F."/>
            <person name="Walker B."/>
            <person name="Young S.K."/>
            <person name="Zeng Q."/>
            <person name="Gargeya S."/>
            <person name="Fitzgerald M."/>
            <person name="Haas B."/>
            <person name="Abouelleil A."/>
            <person name="Alvarado L."/>
            <person name="Arachchi H.M."/>
            <person name="Berlin A.M."/>
            <person name="Chapman S.B."/>
            <person name="Dewar J."/>
            <person name="Goldberg J."/>
            <person name="Griggs A."/>
            <person name="Gujja S."/>
            <person name="Hansen M."/>
            <person name="Howarth C."/>
            <person name="Imamovic A."/>
            <person name="Larimer J."/>
            <person name="McCowan C."/>
            <person name="Murphy C."/>
            <person name="Neiman D."/>
            <person name="Pearson M."/>
            <person name="Priest M."/>
            <person name="Roberts A."/>
            <person name="Saif S."/>
            <person name="Shea T."/>
            <person name="Sisk P."/>
            <person name="Sykes S."/>
            <person name="Wortman J."/>
            <person name="Nusbaum C."/>
            <person name="Birren B."/>
        </authorList>
    </citation>
    <scope>NUCLEOTIDE SEQUENCE [LARGE SCALE GENOMIC DNA]</scope>
    <source>
        <strain evidence="2 4">ATCC BAA-382</strain>
    </source>
</reference>
<dbReference type="EMBL" id="AJAR01000016">
    <property type="protein sequence ID" value="EOH96638.1"/>
    <property type="molecule type" value="Genomic_DNA"/>
</dbReference>
<proteinExistence type="predicted"/>
<evidence type="ECO:0008006" key="6">
    <source>
        <dbReference type="Google" id="ProtNLM"/>
    </source>
</evidence>
<evidence type="ECO:0000313" key="4">
    <source>
        <dbReference type="Proteomes" id="UP000013858"/>
    </source>
</evidence>
<comment type="caution">
    <text evidence="2">The sequence shown here is derived from an EMBL/GenBank/DDBJ whole genome shotgun (WGS) entry which is preliminary data.</text>
</comment>
<evidence type="ECO:0000313" key="5">
    <source>
        <dbReference type="Proteomes" id="UP000014197"/>
    </source>
</evidence>
<organism evidence="2 4">
    <name type="scientific">Enterococcus haemoperoxidus ATCC BAA-382</name>
    <dbReference type="NCBI Taxonomy" id="1158608"/>
    <lineage>
        <taxon>Bacteria</taxon>
        <taxon>Bacillati</taxon>
        <taxon>Bacillota</taxon>
        <taxon>Bacilli</taxon>
        <taxon>Lactobacillales</taxon>
        <taxon>Enterococcaceae</taxon>
        <taxon>Enterococcus</taxon>
    </lineage>
</organism>
<dbReference type="STRING" id="155618.RV06_GL001608"/>
<reference evidence="3 5" key="2">
    <citation type="submission" date="2013-03" db="EMBL/GenBank/DDBJ databases">
        <title>The Genome Sequence of Enterococcus haemoperoxidus BAA-382 (PacBio/Illumina hybrid assembly).</title>
        <authorList>
            <consortium name="The Broad Institute Genomics Platform"/>
            <consortium name="The Broad Institute Genome Sequencing Center for Infectious Disease"/>
            <person name="Earl A."/>
            <person name="Russ C."/>
            <person name="Gilmore M."/>
            <person name="Surin D."/>
            <person name="Walker B."/>
            <person name="Young S."/>
            <person name="Zeng Q."/>
            <person name="Gargeya S."/>
            <person name="Fitzgerald M."/>
            <person name="Haas B."/>
            <person name="Abouelleil A."/>
            <person name="Allen A.W."/>
            <person name="Alvarado L."/>
            <person name="Arachchi H.M."/>
            <person name="Berlin A.M."/>
            <person name="Chapman S.B."/>
            <person name="Gainer-Dewar J."/>
            <person name="Goldberg J."/>
            <person name="Griggs A."/>
            <person name="Gujja S."/>
            <person name="Hansen M."/>
            <person name="Howarth C."/>
            <person name="Imamovic A."/>
            <person name="Ireland A."/>
            <person name="Larimer J."/>
            <person name="McCowan C."/>
            <person name="Murphy C."/>
            <person name="Pearson M."/>
            <person name="Poon T.W."/>
            <person name="Priest M."/>
            <person name="Roberts A."/>
            <person name="Saif S."/>
            <person name="Shea T."/>
            <person name="Sisk P."/>
            <person name="Sykes S."/>
            <person name="Wortman J."/>
            <person name="Nusbaum C."/>
            <person name="Birren B."/>
        </authorList>
    </citation>
    <scope>NUCLEOTIDE SEQUENCE [LARGE SCALE GENOMIC DNA]</scope>
    <source>
        <strain evidence="3 5">ATCC BAA-382</strain>
    </source>
</reference>
<gene>
    <name evidence="3" type="ORF">I583_02769</name>
    <name evidence="2" type="ORF">UAW_01803</name>
</gene>
<keyword evidence="1" id="KW-1133">Transmembrane helix</keyword>
<dbReference type="EMBL" id="ASVY01000003">
    <property type="protein sequence ID" value="EOT60134.1"/>
    <property type="molecule type" value="Genomic_DNA"/>
</dbReference>
<keyword evidence="1" id="KW-0812">Transmembrane</keyword>
<feature type="transmembrane region" description="Helical" evidence="1">
    <location>
        <begin position="75"/>
        <end position="98"/>
    </location>
</feature>
<name>R2QN43_9ENTE</name>
<keyword evidence="1" id="KW-0472">Membrane</keyword>
<sequence>MKKFVMGLLFFMITSGLFSGKIAEAKTNFDGTDVGISFTVSDLAEPEQPLLIPEEPFPSIPNPKPIGRLPSTGGLITSLILTLIGFSLLIIFIGVFSLRNIILGKI</sequence>
<dbReference type="Proteomes" id="UP000014197">
    <property type="component" value="Unassembled WGS sequence"/>
</dbReference>
<keyword evidence="5" id="KW-1185">Reference proteome</keyword>
<dbReference type="AlphaFoldDB" id="R2QN43"/>
<dbReference type="RefSeq" id="WP_010762005.1">
    <property type="nucleotide sequence ID" value="NZ_KB946316.1"/>
</dbReference>
<accession>R2QN43</accession>
<evidence type="ECO:0000256" key="1">
    <source>
        <dbReference type="SAM" id="Phobius"/>
    </source>
</evidence>
<protein>
    <recommendedName>
        <fullName evidence="6">LPXTG-domain-containing protein cell wall anchor domain</fullName>
    </recommendedName>
</protein>
<dbReference type="Proteomes" id="UP000013858">
    <property type="component" value="Unassembled WGS sequence"/>
</dbReference>
<evidence type="ECO:0000313" key="3">
    <source>
        <dbReference type="EMBL" id="EOT60134.1"/>
    </source>
</evidence>
<dbReference type="PATRIC" id="fig|1158608.3.peg.1780"/>